<name>A0A7X0MU45_9HYPH</name>
<dbReference type="Proteomes" id="UP000585437">
    <property type="component" value="Unassembled WGS sequence"/>
</dbReference>
<accession>A0A7X0MU45</accession>
<comment type="caution">
    <text evidence="1">The sequence shown here is derived from an EMBL/GenBank/DDBJ whole genome shotgun (WGS) entry which is preliminary data.</text>
</comment>
<gene>
    <name evidence="1" type="ORF">F4695_002460</name>
</gene>
<protein>
    <submittedName>
        <fullName evidence="1">Uncharacterized protein</fullName>
    </submittedName>
</protein>
<proteinExistence type="predicted"/>
<evidence type="ECO:0000313" key="2">
    <source>
        <dbReference type="Proteomes" id="UP000585437"/>
    </source>
</evidence>
<dbReference type="RefSeq" id="WP_256413693.1">
    <property type="nucleotide sequence ID" value="NZ_JACHBU010000004.1"/>
</dbReference>
<reference evidence="1 2" key="1">
    <citation type="submission" date="2020-08" db="EMBL/GenBank/DDBJ databases">
        <title>The Agave Microbiome: Exploring the role of microbial communities in plant adaptations to desert environments.</title>
        <authorList>
            <person name="Partida-Martinez L.P."/>
        </authorList>
    </citation>
    <scope>NUCLEOTIDE SEQUENCE [LARGE SCALE GENOMIC DNA]</scope>
    <source>
        <strain evidence="1 2">AS3.12</strain>
    </source>
</reference>
<evidence type="ECO:0000313" key="1">
    <source>
        <dbReference type="EMBL" id="MBB6509103.1"/>
    </source>
</evidence>
<sequence length="44" mass="4799">MKTVLHPIRTIRDSILQISCAVSASVEFSRSAVKRSDAETAIPL</sequence>
<keyword evidence="2" id="KW-1185">Reference proteome</keyword>
<dbReference type="EMBL" id="JACHBU010000004">
    <property type="protein sequence ID" value="MBB6509103.1"/>
    <property type="molecule type" value="Genomic_DNA"/>
</dbReference>
<dbReference type="AlphaFoldDB" id="A0A7X0MU45"/>
<organism evidence="1 2">
    <name type="scientific">Rhizobium soli</name>
    <dbReference type="NCBI Taxonomy" id="424798"/>
    <lineage>
        <taxon>Bacteria</taxon>
        <taxon>Pseudomonadati</taxon>
        <taxon>Pseudomonadota</taxon>
        <taxon>Alphaproteobacteria</taxon>
        <taxon>Hyphomicrobiales</taxon>
        <taxon>Rhizobiaceae</taxon>
        <taxon>Rhizobium/Agrobacterium group</taxon>
        <taxon>Rhizobium</taxon>
    </lineage>
</organism>